<name>A0A7Y9NLW0_9BACT</name>
<keyword evidence="3 4" id="KW-0732">Signal</keyword>
<reference evidence="5 6" key="1">
    <citation type="submission" date="2020-07" db="EMBL/GenBank/DDBJ databases">
        <title>Genomic Encyclopedia of Type Strains, Phase IV (KMG-V): Genome sequencing to study the core and pangenomes of soil and plant-associated prokaryotes.</title>
        <authorList>
            <person name="Whitman W."/>
        </authorList>
    </citation>
    <scope>NUCLEOTIDE SEQUENCE [LARGE SCALE GENOMIC DNA]</scope>
    <source>
        <strain evidence="5 6">M8UP30</strain>
    </source>
</reference>
<evidence type="ECO:0000313" key="5">
    <source>
        <dbReference type="EMBL" id="NYF51766.1"/>
    </source>
</evidence>
<accession>A0A7Y9NLW0</accession>
<dbReference type="PANTHER" id="PTHR30024:SF47">
    <property type="entry name" value="TAURINE-BINDING PERIPLASMIC PROTEIN"/>
    <property type="match status" value="1"/>
</dbReference>
<dbReference type="SUPFAM" id="SSF53850">
    <property type="entry name" value="Periplasmic binding protein-like II"/>
    <property type="match status" value="1"/>
</dbReference>
<dbReference type="NCBIfam" id="TIGR03427">
    <property type="entry name" value="ABC_peri_uca"/>
    <property type="match status" value="1"/>
</dbReference>
<evidence type="ECO:0000256" key="4">
    <source>
        <dbReference type="SAM" id="SignalP"/>
    </source>
</evidence>
<dbReference type="Proteomes" id="UP000534186">
    <property type="component" value="Unassembled WGS sequence"/>
</dbReference>
<evidence type="ECO:0000256" key="1">
    <source>
        <dbReference type="ARBA" id="ARBA00004418"/>
    </source>
</evidence>
<comment type="caution">
    <text evidence="5">The sequence shown here is derived from an EMBL/GenBank/DDBJ whole genome shotgun (WGS) entry which is preliminary data.</text>
</comment>
<dbReference type="Gene3D" id="3.40.190.10">
    <property type="entry name" value="Periplasmic binding protein-like II"/>
    <property type="match status" value="2"/>
</dbReference>
<dbReference type="PANTHER" id="PTHR30024">
    <property type="entry name" value="ALIPHATIC SULFONATES-BINDING PROTEIN-RELATED"/>
    <property type="match status" value="1"/>
</dbReference>
<comment type="subcellular location">
    <subcellularLocation>
        <location evidence="1">Periplasm</location>
    </subcellularLocation>
</comment>
<feature type="signal peptide" evidence="4">
    <location>
        <begin position="1"/>
        <end position="27"/>
    </location>
</feature>
<dbReference type="AlphaFoldDB" id="A0A7Y9NLW0"/>
<sequence>MKTTKHRFFALVFTVFLLIGCCLPASAITEPPTFTVGWSVYAGWNPYFYMQKSGTMKKWADKYGIVIKVQRFDYAASLDSFVAKNIDACTMTNMEALDMPAAAGVDSTAIIVGDYSNGNDAVLVRNGLTFDKLPGQRIMLVQKTVSEYLLERGMVLNGQQAQLSKLRLINTSDSDIVPAFMNNTSNPAVVTWKPLASQILADKSVHSIFDSSKIPGEILDLLVVRTEVLNRPDGSGQRFAKAISGAWYETVQQLASGQSQAIKVSAAASGDSIDSYKEQLRTTSLFATPKSAADFTTGPNIKQKMELVRQFCFAHGLLGQGVKSVDDVAIVYPDGSVQGHKERVRLRFNAAYMQAAQQGKL</sequence>
<evidence type="ECO:0000256" key="3">
    <source>
        <dbReference type="ARBA" id="ARBA00022729"/>
    </source>
</evidence>
<dbReference type="PROSITE" id="PS51257">
    <property type="entry name" value="PROKAR_LIPOPROTEIN"/>
    <property type="match status" value="1"/>
</dbReference>
<evidence type="ECO:0000313" key="6">
    <source>
        <dbReference type="Proteomes" id="UP000534186"/>
    </source>
</evidence>
<gene>
    <name evidence="5" type="ORF">HDF12_002131</name>
</gene>
<dbReference type="EMBL" id="JACCCV010000001">
    <property type="protein sequence ID" value="NYF51766.1"/>
    <property type="molecule type" value="Genomic_DNA"/>
</dbReference>
<feature type="chain" id="PRO_5030547207" evidence="4">
    <location>
        <begin position="28"/>
        <end position="361"/>
    </location>
</feature>
<proteinExistence type="inferred from homology"/>
<dbReference type="InterPro" id="IPR017793">
    <property type="entry name" value="ABC_transptr_urea-assoc_sub-bd"/>
</dbReference>
<evidence type="ECO:0000256" key="2">
    <source>
        <dbReference type="ARBA" id="ARBA00010742"/>
    </source>
</evidence>
<comment type="similarity">
    <text evidence="2">Belongs to the bacterial solute-binding protein SsuA/TauA family.</text>
</comment>
<organism evidence="5 6">
    <name type="scientific">Tunturiibacter lichenicola</name>
    <dbReference type="NCBI Taxonomy" id="2051959"/>
    <lineage>
        <taxon>Bacteria</taxon>
        <taxon>Pseudomonadati</taxon>
        <taxon>Acidobacteriota</taxon>
        <taxon>Terriglobia</taxon>
        <taxon>Terriglobales</taxon>
        <taxon>Acidobacteriaceae</taxon>
        <taxon>Tunturiibacter</taxon>
    </lineage>
</organism>
<protein>
    <submittedName>
        <fullName evidence="5">NitT/TauT family transport system substrate-binding protein</fullName>
    </submittedName>
</protein>
<dbReference type="GO" id="GO:0042597">
    <property type="term" value="C:periplasmic space"/>
    <property type="evidence" value="ECO:0007669"/>
    <property type="project" value="UniProtKB-SubCell"/>
</dbReference>